<protein>
    <submittedName>
        <fullName evidence="1">Uncharacterized protein</fullName>
    </submittedName>
</protein>
<proteinExistence type="predicted"/>
<gene>
    <name evidence="1" type="ORF">DSO57_1021111</name>
</gene>
<keyword evidence="2" id="KW-1185">Reference proteome</keyword>
<accession>A0ACC2UQ57</accession>
<name>A0ACC2UQ57_9FUNG</name>
<dbReference type="Proteomes" id="UP001165960">
    <property type="component" value="Unassembled WGS sequence"/>
</dbReference>
<evidence type="ECO:0000313" key="2">
    <source>
        <dbReference type="Proteomes" id="UP001165960"/>
    </source>
</evidence>
<sequence>MPELSLELINDIQNQPRSCDQCRKRKIKCDFAKPRCQTCIRRDKACSYDDPVRKRGPKPRQLEEPGSQSNSNHPPTEGSYNSISSPIPISISFANGSPQNNCYDYGGQSPRNFTPGSFTSLNHTPTASFLNMFSPETSPSGSLQTAFRGLNIQATGVGSNDVYDQTSFSPLSYTPSNRHFHEYPDVLSGEHLSPISCSPFAHISQYSSRPQSPGACSSAFSPVHNFGELTELEVSLLNVYYQLVHPTFLLIPKDVTTNLSSLATDYSLQFLIYSMCAAAASIAPESHLAEHAPIFLSHAQSISRFVTNQTSDYFVWGSELLRLYFSESYYTYPTSH</sequence>
<evidence type="ECO:0000313" key="1">
    <source>
        <dbReference type="EMBL" id="KAJ9088631.1"/>
    </source>
</evidence>
<organism evidence="1 2">
    <name type="scientific">Entomophthora muscae</name>
    <dbReference type="NCBI Taxonomy" id="34485"/>
    <lineage>
        <taxon>Eukaryota</taxon>
        <taxon>Fungi</taxon>
        <taxon>Fungi incertae sedis</taxon>
        <taxon>Zoopagomycota</taxon>
        <taxon>Entomophthoromycotina</taxon>
        <taxon>Entomophthoromycetes</taxon>
        <taxon>Entomophthorales</taxon>
        <taxon>Entomophthoraceae</taxon>
        <taxon>Entomophthora</taxon>
    </lineage>
</organism>
<comment type="caution">
    <text evidence="1">The sequence shown here is derived from an EMBL/GenBank/DDBJ whole genome shotgun (WGS) entry which is preliminary data.</text>
</comment>
<reference evidence="1" key="1">
    <citation type="submission" date="2022-04" db="EMBL/GenBank/DDBJ databases">
        <title>Genome of the entomopathogenic fungus Entomophthora muscae.</title>
        <authorList>
            <person name="Elya C."/>
            <person name="Lovett B.R."/>
            <person name="Lee E."/>
            <person name="Macias A.M."/>
            <person name="Hajek A.E."/>
            <person name="De Bivort B.L."/>
            <person name="Kasson M.T."/>
            <person name="De Fine Licht H.H."/>
            <person name="Stajich J.E."/>
        </authorList>
    </citation>
    <scope>NUCLEOTIDE SEQUENCE</scope>
    <source>
        <strain evidence="1">Berkeley</strain>
    </source>
</reference>
<dbReference type="EMBL" id="QTSX02000101">
    <property type="protein sequence ID" value="KAJ9088631.1"/>
    <property type="molecule type" value="Genomic_DNA"/>
</dbReference>